<evidence type="ECO:0000313" key="1">
    <source>
        <dbReference type="EMBL" id="GJT37005.1"/>
    </source>
</evidence>
<sequence>MVGPSNSDDLISSLDMGNPLHLQNSDLSSSTIAFVKLTGLNDVYQPIRSSLLSRETFPDVKDAFAIIFRQESHRGIASSSVSVPKLQTTNFMSMTNFFDNNNENKRFDNRRVNNSGNNTVNTSGTINLILNLGLSQISKPNAELNHNTSRDGAPLSFTNEQMMKLMSLINDVPSGANQHMTVSTKNMFGIIDISDLNLTIGHPNGILAKIKYVGNLQLSKNVILYDVLVVPKYCVSLLSVHKLVRDTRMFVGFNEHECYIHDLNQNKNIRTGRESGGLYLFDLHAIQDKGCNTPILIHSSES</sequence>
<organism evidence="1 2">
    <name type="scientific">Tanacetum coccineum</name>
    <dbReference type="NCBI Taxonomy" id="301880"/>
    <lineage>
        <taxon>Eukaryota</taxon>
        <taxon>Viridiplantae</taxon>
        <taxon>Streptophyta</taxon>
        <taxon>Embryophyta</taxon>
        <taxon>Tracheophyta</taxon>
        <taxon>Spermatophyta</taxon>
        <taxon>Magnoliopsida</taxon>
        <taxon>eudicotyledons</taxon>
        <taxon>Gunneridae</taxon>
        <taxon>Pentapetalae</taxon>
        <taxon>asterids</taxon>
        <taxon>campanulids</taxon>
        <taxon>Asterales</taxon>
        <taxon>Asteraceae</taxon>
        <taxon>Asteroideae</taxon>
        <taxon>Anthemideae</taxon>
        <taxon>Anthemidinae</taxon>
        <taxon>Tanacetum</taxon>
    </lineage>
</organism>
<name>A0ABQ5DCM0_9ASTR</name>
<proteinExistence type="predicted"/>
<comment type="caution">
    <text evidence="1">The sequence shown here is derived from an EMBL/GenBank/DDBJ whole genome shotgun (WGS) entry which is preliminary data.</text>
</comment>
<reference evidence="1" key="2">
    <citation type="submission" date="2022-01" db="EMBL/GenBank/DDBJ databases">
        <authorList>
            <person name="Yamashiro T."/>
            <person name="Shiraishi A."/>
            <person name="Satake H."/>
            <person name="Nakayama K."/>
        </authorList>
    </citation>
    <scope>NUCLEOTIDE SEQUENCE</scope>
</reference>
<evidence type="ECO:0000313" key="2">
    <source>
        <dbReference type="Proteomes" id="UP001151760"/>
    </source>
</evidence>
<reference evidence="1" key="1">
    <citation type="journal article" date="2022" name="Int. J. Mol. Sci.">
        <title>Draft Genome of Tanacetum Coccineum: Genomic Comparison of Closely Related Tanacetum-Family Plants.</title>
        <authorList>
            <person name="Yamashiro T."/>
            <person name="Shiraishi A."/>
            <person name="Nakayama K."/>
            <person name="Satake H."/>
        </authorList>
    </citation>
    <scope>NUCLEOTIDE SEQUENCE</scope>
</reference>
<dbReference type="Proteomes" id="UP001151760">
    <property type="component" value="Unassembled WGS sequence"/>
</dbReference>
<keyword evidence="2" id="KW-1185">Reference proteome</keyword>
<dbReference type="EMBL" id="BQNB010015187">
    <property type="protein sequence ID" value="GJT37005.1"/>
    <property type="molecule type" value="Genomic_DNA"/>
</dbReference>
<dbReference type="PANTHER" id="PTHR34222:SF99">
    <property type="entry name" value="PROTEIN, PUTATIVE-RELATED"/>
    <property type="match status" value="1"/>
</dbReference>
<accession>A0ABQ5DCM0</accession>
<dbReference type="PANTHER" id="PTHR34222">
    <property type="entry name" value="GAG_PRE-INTEGRS DOMAIN-CONTAINING PROTEIN"/>
    <property type="match status" value="1"/>
</dbReference>
<gene>
    <name evidence="1" type="ORF">Tco_0936870</name>
</gene>
<protein>
    <submittedName>
        <fullName evidence="1">Uncharacterized protein</fullName>
    </submittedName>
</protein>